<evidence type="ECO:0000256" key="1">
    <source>
        <dbReference type="SAM" id="MobiDB-lite"/>
    </source>
</evidence>
<name>A0ABQ9WN51_9EUKA</name>
<keyword evidence="3" id="KW-1185">Reference proteome</keyword>
<reference evidence="2 3" key="1">
    <citation type="journal article" date="2022" name="bioRxiv">
        <title>Genomics of Preaxostyla Flagellates Illuminates Evolutionary Transitions and the Path Towards Mitochondrial Loss.</title>
        <authorList>
            <person name="Novak L.V.F."/>
            <person name="Treitli S.C."/>
            <person name="Pyrih J."/>
            <person name="Halakuc P."/>
            <person name="Pipaliya S.V."/>
            <person name="Vacek V."/>
            <person name="Brzon O."/>
            <person name="Soukal P."/>
            <person name="Eme L."/>
            <person name="Dacks J.B."/>
            <person name="Karnkowska A."/>
            <person name="Elias M."/>
            <person name="Hampl V."/>
        </authorList>
    </citation>
    <scope>NUCLEOTIDE SEQUENCE [LARGE SCALE GENOMIC DNA]</scope>
    <source>
        <strain evidence="2">NAU3</strain>
        <tissue evidence="2">Gut</tissue>
    </source>
</reference>
<feature type="region of interest" description="Disordered" evidence="1">
    <location>
        <begin position="74"/>
        <end position="93"/>
    </location>
</feature>
<proteinExistence type="predicted"/>
<evidence type="ECO:0000313" key="2">
    <source>
        <dbReference type="EMBL" id="KAK2940889.1"/>
    </source>
</evidence>
<protein>
    <submittedName>
        <fullName evidence="2">Uncharacterized protein</fullName>
    </submittedName>
</protein>
<organism evidence="2 3">
    <name type="scientific">Blattamonas nauphoetae</name>
    <dbReference type="NCBI Taxonomy" id="2049346"/>
    <lineage>
        <taxon>Eukaryota</taxon>
        <taxon>Metamonada</taxon>
        <taxon>Preaxostyla</taxon>
        <taxon>Oxymonadida</taxon>
        <taxon>Blattamonas</taxon>
    </lineage>
</organism>
<gene>
    <name evidence="2" type="ORF">BLNAU_24205</name>
</gene>
<evidence type="ECO:0000313" key="3">
    <source>
        <dbReference type="Proteomes" id="UP001281761"/>
    </source>
</evidence>
<comment type="caution">
    <text evidence="2">The sequence shown here is derived from an EMBL/GenBank/DDBJ whole genome shotgun (WGS) entry which is preliminary data.</text>
</comment>
<dbReference type="EMBL" id="JARBJD010000587">
    <property type="protein sequence ID" value="KAK2940889.1"/>
    <property type="molecule type" value="Genomic_DNA"/>
</dbReference>
<dbReference type="Proteomes" id="UP001281761">
    <property type="component" value="Unassembled WGS sequence"/>
</dbReference>
<sequence length="93" mass="10413">MIDSLKATLAKTERQHSAELTRLKEENARLTETMSDFQVRAASLAADESTLERLTTERDTLKANLTATNQSLDESNQRIYTHSSEVSSLLSQN</sequence>
<accession>A0ABQ9WN51</accession>